<reference evidence="3 4" key="1">
    <citation type="journal article" date="2016" name="Nat. Commun.">
        <title>Thousands of microbial genomes shed light on interconnected biogeochemical processes in an aquifer system.</title>
        <authorList>
            <person name="Anantharaman K."/>
            <person name="Brown C.T."/>
            <person name="Hug L.A."/>
            <person name="Sharon I."/>
            <person name="Castelle C.J."/>
            <person name="Probst A.J."/>
            <person name="Thomas B.C."/>
            <person name="Singh A."/>
            <person name="Wilkins M.J."/>
            <person name="Karaoz U."/>
            <person name="Brodie E.L."/>
            <person name="Williams K.H."/>
            <person name="Hubbard S.S."/>
            <person name="Banfield J.F."/>
        </authorList>
    </citation>
    <scope>NUCLEOTIDE SEQUENCE [LARGE SCALE GENOMIC DNA]</scope>
</reference>
<feature type="region of interest" description="Disordered" evidence="1">
    <location>
        <begin position="120"/>
        <end position="143"/>
    </location>
</feature>
<dbReference type="PROSITE" id="PS51273">
    <property type="entry name" value="GATASE_TYPE_1"/>
    <property type="match status" value="1"/>
</dbReference>
<dbReference type="STRING" id="1817863.A2Y62_14415"/>
<dbReference type="EMBL" id="MFGW01000122">
    <property type="protein sequence ID" value="OGF65015.1"/>
    <property type="molecule type" value="Genomic_DNA"/>
</dbReference>
<evidence type="ECO:0000313" key="3">
    <source>
        <dbReference type="EMBL" id="OGF65015.1"/>
    </source>
</evidence>
<protein>
    <recommendedName>
        <fullName evidence="2">Biotin-protein ligase N-terminal domain-containing protein</fullName>
    </recommendedName>
</protein>
<dbReference type="SUPFAM" id="SSF52317">
    <property type="entry name" value="Class I glutamine amidotransferase-like"/>
    <property type="match status" value="1"/>
</dbReference>
<dbReference type="InterPro" id="IPR029062">
    <property type="entry name" value="Class_I_gatase-like"/>
</dbReference>
<dbReference type="AlphaFoldDB" id="A0A1F5VNM0"/>
<dbReference type="Proteomes" id="UP000178943">
    <property type="component" value="Unassembled WGS sequence"/>
</dbReference>
<evidence type="ECO:0000259" key="2">
    <source>
        <dbReference type="Pfam" id="PF09825"/>
    </source>
</evidence>
<dbReference type="InterPro" id="IPR019197">
    <property type="entry name" value="Biotin-prot_ligase_N"/>
</dbReference>
<accession>A0A1F5VNM0</accession>
<dbReference type="Pfam" id="PF09825">
    <property type="entry name" value="BPL_N"/>
    <property type="match status" value="1"/>
</dbReference>
<feature type="domain" description="Biotin-protein ligase N-terminal" evidence="2">
    <location>
        <begin position="2"/>
        <end position="129"/>
    </location>
</feature>
<gene>
    <name evidence="3" type="ORF">A2Y62_14415</name>
</gene>
<evidence type="ECO:0000256" key="1">
    <source>
        <dbReference type="SAM" id="MobiDB-lite"/>
    </source>
</evidence>
<dbReference type="Gene3D" id="3.40.50.880">
    <property type="match status" value="1"/>
</dbReference>
<evidence type="ECO:0000313" key="4">
    <source>
        <dbReference type="Proteomes" id="UP000178943"/>
    </source>
</evidence>
<comment type="caution">
    <text evidence="3">The sequence shown here is derived from an EMBL/GenBank/DDBJ whole genome shotgun (WGS) entry which is preliminary data.</text>
</comment>
<proteinExistence type="predicted"/>
<sequence length="159" mass="17536">MRDGGGYIGICAGGYFAAEVITLRGQDAGEGLKLLHGEARSPMMELVDAPIYGMTQVNISDHSHPITQSESDSLMVLYYWGPAFHLFINSSVSILASYHRNGLPAMVAFTYGSGRVFLSGPHPEIEEDDSRDGVSSYDELEDEGSDWELMRKATQWVRQ</sequence>
<name>A0A1F5VNM0_9BACT</name>
<organism evidence="3 4">
    <name type="scientific">Candidatus Fischerbacteria bacterium RBG_13_37_8</name>
    <dbReference type="NCBI Taxonomy" id="1817863"/>
    <lineage>
        <taxon>Bacteria</taxon>
        <taxon>Candidatus Fischeribacteriota</taxon>
    </lineage>
</organism>